<evidence type="ECO:0000313" key="9">
    <source>
        <dbReference type="EMBL" id="RVU45805.1"/>
    </source>
</evidence>
<evidence type="ECO:0000256" key="2">
    <source>
        <dbReference type="ARBA" id="ARBA00010447"/>
    </source>
</evidence>
<dbReference type="EC" id="2.8.1.7" evidence="3"/>
<gene>
    <name evidence="9" type="ORF">EA187_08580</name>
</gene>
<dbReference type="Proteomes" id="UP000282926">
    <property type="component" value="Unassembled WGS sequence"/>
</dbReference>
<evidence type="ECO:0000313" key="10">
    <source>
        <dbReference type="Proteomes" id="UP000282926"/>
    </source>
</evidence>
<dbReference type="Gene3D" id="3.40.640.10">
    <property type="entry name" value="Type I PLP-dependent aspartate aminotransferase-like (Major domain)"/>
    <property type="match status" value="1"/>
</dbReference>
<name>A0ABY0CTZ9_9DELT</name>
<dbReference type="InterPro" id="IPR015422">
    <property type="entry name" value="PyrdxlP-dep_Trfase_small"/>
</dbReference>
<sequence>MERRSNRIEAQELEVSVNVKRPEGDVSITSEPSCLAAQVREQVPALHQGGEVGRRWTYLDSAATTLTPQPVIDVLSDFYATETGSAGRGGHWRARRSTQRYEAARARVAAFLGAETSSSVVFTRGATHALNLIACGLRGALKPGDEVVISAMEHHANLLPWRALAEESGARLRVVPLNERGELDREATEAMIGARTAIVALTHVSNVLGTVNPVAEWVEMARGYGALSVIDGSQSVAHRAIDVKALGCDFFVCSAHKMYGPTGVGVLCGRSEALERLRPMELGGGMMTSVREDEVVFAELPNRLEAGTPPVAQAVGMAAAIDWMEGFGMEALQRHEEALCAYALERFKEVEGVEVVGSPAERSAVIAFGLRGVDAYDLGELLDAQNVAVRVGSHCAHPLVRELGLCATARASFGAYTDRDDIDALIEALAEAARFSPCGELDGQPR</sequence>
<dbReference type="InterPro" id="IPR015424">
    <property type="entry name" value="PyrdxlP-dep_Trfase"/>
</dbReference>
<comment type="catalytic activity">
    <reaction evidence="6">
        <text>(sulfur carrier)-H + L-cysteine = (sulfur carrier)-SH + L-alanine</text>
        <dbReference type="Rhea" id="RHEA:43892"/>
        <dbReference type="Rhea" id="RHEA-COMP:14737"/>
        <dbReference type="Rhea" id="RHEA-COMP:14739"/>
        <dbReference type="ChEBI" id="CHEBI:29917"/>
        <dbReference type="ChEBI" id="CHEBI:35235"/>
        <dbReference type="ChEBI" id="CHEBI:57972"/>
        <dbReference type="ChEBI" id="CHEBI:64428"/>
        <dbReference type="EC" id="2.8.1.7"/>
    </reaction>
</comment>
<protein>
    <recommendedName>
        <fullName evidence="3">cysteine desulfurase</fullName>
        <ecNumber evidence="3">2.8.1.7</ecNumber>
    </recommendedName>
</protein>
<feature type="domain" description="Aminotransferase class V" evidence="8">
    <location>
        <begin position="57"/>
        <end position="425"/>
    </location>
</feature>
<proteinExistence type="inferred from homology"/>
<evidence type="ECO:0000256" key="1">
    <source>
        <dbReference type="ARBA" id="ARBA00001933"/>
    </source>
</evidence>
<evidence type="ECO:0000256" key="5">
    <source>
        <dbReference type="ARBA" id="ARBA00022898"/>
    </source>
</evidence>
<evidence type="ECO:0000259" key="8">
    <source>
        <dbReference type="Pfam" id="PF00266"/>
    </source>
</evidence>
<accession>A0ABY0CTZ9</accession>
<keyword evidence="10" id="KW-1185">Reference proteome</keyword>
<dbReference type="PANTHER" id="PTHR43586:SF8">
    <property type="entry name" value="CYSTEINE DESULFURASE 1, CHLOROPLASTIC"/>
    <property type="match status" value="1"/>
</dbReference>
<comment type="caution">
    <text evidence="9">The sequence shown here is derived from an EMBL/GenBank/DDBJ whole genome shotgun (WGS) entry which is preliminary data.</text>
</comment>
<keyword evidence="4" id="KW-0808">Transferase</keyword>
<dbReference type="CDD" id="cd06453">
    <property type="entry name" value="SufS_like"/>
    <property type="match status" value="1"/>
</dbReference>
<dbReference type="InterPro" id="IPR010970">
    <property type="entry name" value="Cys_dSase_SufS"/>
</dbReference>
<comment type="cofactor">
    <cofactor evidence="1 7">
        <name>pyridoxal 5'-phosphate</name>
        <dbReference type="ChEBI" id="CHEBI:597326"/>
    </cofactor>
</comment>
<dbReference type="InterPro" id="IPR015421">
    <property type="entry name" value="PyrdxlP-dep_Trfase_major"/>
</dbReference>
<dbReference type="InterPro" id="IPR016454">
    <property type="entry name" value="Cysteine_dSase"/>
</dbReference>
<keyword evidence="5" id="KW-0663">Pyridoxal phosphate</keyword>
<dbReference type="EMBL" id="SADD01000003">
    <property type="protein sequence ID" value="RVU45805.1"/>
    <property type="molecule type" value="Genomic_DNA"/>
</dbReference>
<dbReference type="PIRSF" id="PIRSF005572">
    <property type="entry name" value="NifS"/>
    <property type="match status" value="1"/>
</dbReference>
<organism evidence="9 10">
    <name type="scientific">Lujinxingia sediminis</name>
    <dbReference type="NCBI Taxonomy" id="2480984"/>
    <lineage>
        <taxon>Bacteria</taxon>
        <taxon>Deltaproteobacteria</taxon>
        <taxon>Bradymonadales</taxon>
        <taxon>Lujinxingiaceae</taxon>
        <taxon>Lujinxingia</taxon>
    </lineage>
</organism>
<comment type="similarity">
    <text evidence="2">Belongs to the class-V pyridoxal-phosphate-dependent aminotransferase family. Csd subfamily.</text>
</comment>
<evidence type="ECO:0000256" key="4">
    <source>
        <dbReference type="ARBA" id="ARBA00022679"/>
    </source>
</evidence>
<dbReference type="PANTHER" id="PTHR43586">
    <property type="entry name" value="CYSTEINE DESULFURASE"/>
    <property type="match status" value="1"/>
</dbReference>
<evidence type="ECO:0000256" key="7">
    <source>
        <dbReference type="RuleBase" id="RU004504"/>
    </source>
</evidence>
<dbReference type="Pfam" id="PF00266">
    <property type="entry name" value="Aminotran_5"/>
    <property type="match status" value="1"/>
</dbReference>
<dbReference type="Gene3D" id="3.90.1150.10">
    <property type="entry name" value="Aspartate Aminotransferase, domain 1"/>
    <property type="match status" value="1"/>
</dbReference>
<dbReference type="InterPro" id="IPR020578">
    <property type="entry name" value="Aminotrans_V_PyrdxlP_BS"/>
</dbReference>
<evidence type="ECO:0000256" key="6">
    <source>
        <dbReference type="ARBA" id="ARBA00050776"/>
    </source>
</evidence>
<evidence type="ECO:0000256" key="3">
    <source>
        <dbReference type="ARBA" id="ARBA00012239"/>
    </source>
</evidence>
<dbReference type="InterPro" id="IPR000192">
    <property type="entry name" value="Aminotrans_V_dom"/>
</dbReference>
<reference evidence="9 10" key="1">
    <citation type="submission" date="2019-01" db="EMBL/GenBank/DDBJ databases">
        <title>Lujinxingia litoralis gen. nov., sp. nov. and Lujinxingia sediminis gen. nov., sp. nov., new members in the order Bradymonadales, isolated from coastal sediment.</title>
        <authorList>
            <person name="Li C.-M."/>
        </authorList>
    </citation>
    <scope>NUCLEOTIDE SEQUENCE [LARGE SCALE GENOMIC DNA]</scope>
    <source>
        <strain evidence="9 10">SEH01</strain>
    </source>
</reference>
<dbReference type="PROSITE" id="PS00595">
    <property type="entry name" value="AA_TRANSFER_CLASS_5"/>
    <property type="match status" value="1"/>
</dbReference>
<dbReference type="SUPFAM" id="SSF53383">
    <property type="entry name" value="PLP-dependent transferases"/>
    <property type="match status" value="1"/>
</dbReference>